<protein>
    <submittedName>
        <fullName evidence="2">Uncharacterized protein</fullName>
    </submittedName>
</protein>
<reference evidence="2" key="1">
    <citation type="submission" date="2019-11" db="EMBL/GenBank/DDBJ databases">
        <authorList>
            <person name="Feng L."/>
        </authorList>
    </citation>
    <scope>NUCLEOTIDE SEQUENCE</scope>
    <source>
        <strain evidence="2">CsymbiosumLFYP84</strain>
    </source>
</reference>
<name>A0A6N3HHM1_CLOSY</name>
<evidence type="ECO:0000313" key="2">
    <source>
        <dbReference type="EMBL" id="VYU75349.1"/>
    </source>
</evidence>
<accession>A0A6N3HHM1</accession>
<evidence type="ECO:0000256" key="1">
    <source>
        <dbReference type="SAM" id="MobiDB-lite"/>
    </source>
</evidence>
<feature type="region of interest" description="Disordered" evidence="1">
    <location>
        <begin position="1"/>
        <end position="24"/>
    </location>
</feature>
<proteinExistence type="predicted"/>
<organism evidence="2">
    <name type="scientific">Clostridium symbiosum</name>
    <name type="common">Bacteroides symbiosus</name>
    <dbReference type="NCBI Taxonomy" id="1512"/>
    <lineage>
        <taxon>Bacteria</taxon>
        <taxon>Bacillati</taxon>
        <taxon>Bacillota</taxon>
        <taxon>Clostridia</taxon>
        <taxon>Lachnospirales</taxon>
        <taxon>Lachnospiraceae</taxon>
        <taxon>Otoolea</taxon>
    </lineage>
</organism>
<sequence length="49" mass="5410">MAFINLHAGEHPESGTDNLIGPEKRKQTGRTAACLFLFSGLVMAFYRVN</sequence>
<gene>
    <name evidence="2" type="ORF">CSLFYP84_03785</name>
</gene>
<dbReference type="EMBL" id="CACRUA010000052">
    <property type="protein sequence ID" value="VYU75349.1"/>
    <property type="molecule type" value="Genomic_DNA"/>
</dbReference>
<dbReference type="AlphaFoldDB" id="A0A6N3HHM1"/>